<dbReference type="AlphaFoldDB" id="A0A023AXX5"/>
<evidence type="ECO:0000313" key="3">
    <source>
        <dbReference type="Proteomes" id="UP000019763"/>
    </source>
</evidence>
<keyword evidence="1 2" id="KW-0812">Transmembrane</keyword>
<reference evidence="2" key="1">
    <citation type="submission" date="2013-12" db="EMBL/GenBank/DDBJ databases">
        <authorList>
            <person name="Omoto C.K."/>
            <person name="Sibley D."/>
            <person name="Venepally P."/>
            <person name="Hadjithomas M."/>
            <person name="Karamycheva S."/>
            <person name="Brunk B."/>
            <person name="Roos D."/>
            <person name="Caler E."/>
            <person name="Lorenzi H."/>
        </authorList>
    </citation>
    <scope>NUCLEOTIDE SEQUENCE</scope>
</reference>
<keyword evidence="1" id="KW-1133">Transmembrane helix</keyword>
<feature type="transmembrane region" description="Helical" evidence="1">
    <location>
        <begin position="20"/>
        <end position="46"/>
    </location>
</feature>
<dbReference type="EMBL" id="AFNH02001274">
    <property type="protein sequence ID" value="EZG43489.1"/>
    <property type="molecule type" value="Genomic_DNA"/>
</dbReference>
<dbReference type="Proteomes" id="UP000019763">
    <property type="component" value="Unassembled WGS sequence"/>
</dbReference>
<organism evidence="2 3">
    <name type="scientific">Gregarina niphandrodes</name>
    <name type="common">Septate eugregarine</name>
    <dbReference type="NCBI Taxonomy" id="110365"/>
    <lineage>
        <taxon>Eukaryota</taxon>
        <taxon>Sar</taxon>
        <taxon>Alveolata</taxon>
        <taxon>Apicomplexa</taxon>
        <taxon>Conoidasida</taxon>
        <taxon>Gregarinasina</taxon>
        <taxon>Eugregarinorida</taxon>
        <taxon>Gregarinidae</taxon>
        <taxon>Gregarina</taxon>
    </lineage>
</organism>
<comment type="caution">
    <text evidence="2">The sequence shown here is derived from an EMBL/GenBank/DDBJ whole genome shotgun (WGS) entry which is preliminary data.</text>
</comment>
<name>A0A023AXX5_GRENI</name>
<sequence>MGLSLERMEYLLAFLALGEGLLLMFYFGFGFTLIVTNAVIFGLLVVAAKTLSHGPALVAFYGMCLNSALHFFAVTQLVSHYLFYGGGIFFFIPLVYMATAASMSFLGVLISYSFWARTRLGQYSIVTGGTLKDEPLAAGAGVHV</sequence>
<dbReference type="RefSeq" id="XP_011133288.1">
    <property type="nucleotide sequence ID" value="XM_011134986.1"/>
</dbReference>
<evidence type="ECO:0000313" key="2">
    <source>
        <dbReference type="EMBL" id="EZG43489.1"/>
    </source>
</evidence>
<keyword evidence="1" id="KW-0472">Membrane</keyword>
<dbReference type="VEuPathDB" id="CryptoDB:GNI_170160"/>
<protein>
    <submittedName>
        <fullName evidence="2">Transmembrane protein</fullName>
    </submittedName>
</protein>
<keyword evidence="3" id="KW-1185">Reference proteome</keyword>
<gene>
    <name evidence="2" type="ORF">GNI_170160</name>
</gene>
<feature type="transmembrane region" description="Helical" evidence="1">
    <location>
        <begin position="88"/>
        <end position="115"/>
    </location>
</feature>
<dbReference type="GeneID" id="22915831"/>
<evidence type="ECO:0000256" key="1">
    <source>
        <dbReference type="SAM" id="Phobius"/>
    </source>
</evidence>
<feature type="transmembrane region" description="Helical" evidence="1">
    <location>
        <begin position="58"/>
        <end position="82"/>
    </location>
</feature>
<accession>A0A023AXX5</accession>
<proteinExistence type="predicted"/>